<dbReference type="OrthoDB" id="3364132at2759"/>
<dbReference type="AlphaFoldDB" id="A0A4S4LE97"/>
<sequence length="322" mass="36032">MPEHRNFKARILCDGELLEEYKGAQDAEDERVYTCWVASEAGKASQILQDREDVTLSTLITHGVETHSYVDLASTNKGGASSGVKSGPGELRPYVFSNVLLTDDEAYFGVENTTDTSKLGNITLQIYLVHAHTKILPRRKPRRFHTKVVDLYDGAVHESTKKFCDHRITLGDAIPFGPPGHRPSSRKLTWKPVDRNDTRPHAIFQFKYRPLAYLQAQGIAPLPPFEPTPQRPIRIEVDLVEQNKDKGNGVYRGTKRPLADQSSSERNTTTGCAASHMPLFLPSSSEQPYEQYIGLESILPVPHMTMPASTPNVKIKQTEVRI</sequence>
<dbReference type="Pfam" id="PF25534">
    <property type="entry name" value="DUF7918"/>
    <property type="match status" value="1"/>
</dbReference>
<protein>
    <recommendedName>
        <fullName evidence="2">DUF7918 domain-containing protein</fullName>
    </recommendedName>
</protein>
<feature type="compositionally biased region" description="Polar residues" evidence="1">
    <location>
        <begin position="260"/>
        <end position="271"/>
    </location>
</feature>
<proteinExistence type="predicted"/>
<dbReference type="PANTHER" id="PTHR36223">
    <property type="entry name" value="BETA-LACTAMASE-TYPE TRANSPEPTIDASE FOLD DOMAIN CONTAINING PROTEIN"/>
    <property type="match status" value="1"/>
</dbReference>
<evidence type="ECO:0000256" key="1">
    <source>
        <dbReference type="SAM" id="MobiDB-lite"/>
    </source>
</evidence>
<keyword evidence="4" id="KW-1185">Reference proteome</keyword>
<reference evidence="3 4" key="1">
    <citation type="submission" date="2019-02" db="EMBL/GenBank/DDBJ databases">
        <title>Genome sequencing of the rare red list fungi Phellinidium pouzarii.</title>
        <authorList>
            <person name="Buettner E."/>
            <person name="Kellner H."/>
        </authorList>
    </citation>
    <scope>NUCLEOTIDE SEQUENCE [LARGE SCALE GENOMIC DNA]</scope>
    <source>
        <strain evidence="3 4">DSM 108285</strain>
    </source>
</reference>
<evidence type="ECO:0000313" key="4">
    <source>
        <dbReference type="Proteomes" id="UP000308199"/>
    </source>
</evidence>
<accession>A0A4S4LE97</accession>
<organism evidence="3 4">
    <name type="scientific">Phellinidium pouzarii</name>
    <dbReference type="NCBI Taxonomy" id="167371"/>
    <lineage>
        <taxon>Eukaryota</taxon>
        <taxon>Fungi</taxon>
        <taxon>Dikarya</taxon>
        <taxon>Basidiomycota</taxon>
        <taxon>Agaricomycotina</taxon>
        <taxon>Agaricomycetes</taxon>
        <taxon>Hymenochaetales</taxon>
        <taxon>Hymenochaetaceae</taxon>
        <taxon>Phellinidium</taxon>
    </lineage>
</organism>
<evidence type="ECO:0000313" key="3">
    <source>
        <dbReference type="EMBL" id="THH09501.1"/>
    </source>
</evidence>
<feature type="region of interest" description="Disordered" evidence="1">
    <location>
        <begin position="246"/>
        <end position="271"/>
    </location>
</feature>
<comment type="caution">
    <text evidence="3">The sequence shown here is derived from an EMBL/GenBank/DDBJ whole genome shotgun (WGS) entry which is preliminary data.</text>
</comment>
<gene>
    <name evidence="3" type="ORF">EW145_g1963</name>
</gene>
<evidence type="ECO:0000259" key="2">
    <source>
        <dbReference type="Pfam" id="PF25534"/>
    </source>
</evidence>
<dbReference type="Proteomes" id="UP000308199">
    <property type="component" value="Unassembled WGS sequence"/>
</dbReference>
<dbReference type="PANTHER" id="PTHR36223:SF1">
    <property type="entry name" value="TRANSCRIPTION ELONGATION FACTOR EAF N-TERMINAL DOMAIN-CONTAINING PROTEIN"/>
    <property type="match status" value="1"/>
</dbReference>
<name>A0A4S4LE97_9AGAM</name>
<dbReference type="EMBL" id="SGPK01000061">
    <property type="protein sequence ID" value="THH09501.1"/>
    <property type="molecule type" value="Genomic_DNA"/>
</dbReference>
<feature type="domain" description="DUF7918" evidence="2">
    <location>
        <begin position="8"/>
        <end position="221"/>
    </location>
</feature>
<dbReference type="InterPro" id="IPR057678">
    <property type="entry name" value="DUF7918"/>
</dbReference>